<dbReference type="PROSITE" id="PS51197">
    <property type="entry name" value="HTH_RRF2_2"/>
    <property type="match status" value="1"/>
</dbReference>
<dbReference type="AlphaFoldDB" id="A0A938XY05"/>
<name>A0A938XY05_9BACL</name>
<keyword evidence="3" id="KW-1185">Reference proteome</keyword>
<dbReference type="Gene3D" id="1.10.10.10">
    <property type="entry name" value="Winged helix-like DNA-binding domain superfamily/Winged helix DNA-binding domain"/>
    <property type="match status" value="1"/>
</dbReference>
<dbReference type="Proteomes" id="UP000717624">
    <property type="component" value="Unassembled WGS sequence"/>
</dbReference>
<evidence type="ECO:0000313" key="3">
    <source>
        <dbReference type="Proteomes" id="UP000717624"/>
    </source>
</evidence>
<organism evidence="2 3">
    <name type="scientific">Brevibacillus fulvus</name>
    <dbReference type="NCBI Taxonomy" id="1125967"/>
    <lineage>
        <taxon>Bacteria</taxon>
        <taxon>Bacillati</taxon>
        <taxon>Bacillota</taxon>
        <taxon>Bacilli</taxon>
        <taxon>Bacillales</taxon>
        <taxon>Paenibacillaceae</taxon>
        <taxon>Brevibacillus</taxon>
    </lineage>
</organism>
<proteinExistence type="predicted"/>
<dbReference type="InterPro" id="IPR030489">
    <property type="entry name" value="TR_Rrf2-type_CS"/>
</dbReference>
<accession>A0A938XY05</accession>
<dbReference type="InterPro" id="IPR000944">
    <property type="entry name" value="Tscrpt_reg_Rrf2"/>
</dbReference>
<dbReference type="InterPro" id="IPR036390">
    <property type="entry name" value="WH_DNA-bd_sf"/>
</dbReference>
<evidence type="ECO:0000256" key="1">
    <source>
        <dbReference type="ARBA" id="ARBA00023125"/>
    </source>
</evidence>
<dbReference type="RefSeq" id="WP_204516705.1">
    <property type="nucleotide sequence ID" value="NZ_BAABIN010000009.1"/>
</dbReference>
<dbReference type="Pfam" id="PF02082">
    <property type="entry name" value="Rrf2"/>
    <property type="match status" value="1"/>
</dbReference>
<dbReference type="PROSITE" id="PS01332">
    <property type="entry name" value="HTH_RRF2_1"/>
    <property type="match status" value="1"/>
</dbReference>
<evidence type="ECO:0000313" key="2">
    <source>
        <dbReference type="EMBL" id="MBM7589004.1"/>
    </source>
</evidence>
<dbReference type="GO" id="GO:0003677">
    <property type="term" value="F:DNA binding"/>
    <property type="evidence" value="ECO:0007669"/>
    <property type="project" value="UniProtKB-KW"/>
</dbReference>
<dbReference type="EMBL" id="JAFBEB010000001">
    <property type="protein sequence ID" value="MBM7589004.1"/>
    <property type="molecule type" value="Genomic_DNA"/>
</dbReference>
<dbReference type="NCBIfam" id="TIGR00738">
    <property type="entry name" value="rrf2_super"/>
    <property type="match status" value="1"/>
</dbReference>
<dbReference type="InterPro" id="IPR036388">
    <property type="entry name" value="WH-like_DNA-bd_sf"/>
</dbReference>
<dbReference type="PANTHER" id="PTHR33221:SF5">
    <property type="entry name" value="HTH-TYPE TRANSCRIPTIONAL REGULATOR ISCR"/>
    <property type="match status" value="1"/>
</dbReference>
<dbReference type="GO" id="GO:0005829">
    <property type="term" value="C:cytosol"/>
    <property type="evidence" value="ECO:0007669"/>
    <property type="project" value="TreeGrafter"/>
</dbReference>
<keyword evidence="1" id="KW-0238">DNA-binding</keyword>
<gene>
    <name evidence="2" type="ORF">JOD01_000590</name>
</gene>
<protein>
    <submittedName>
        <fullName evidence="2">Rrf2 family protein</fullName>
    </submittedName>
</protein>
<sequence>MKVSSRGEYALRSLLLLGQHQGQILPISEIAEKTMVTVKYLEQIMHQLKKLGYVDSKRGMQGGYTLRFPPEEINVGEVIRKLEGPLSPMGCASVTSYERCSLEAGCLLKPLWVLVRDKIAEVLDQTTLEDLLQRKIKPDAGGSLLVKN</sequence>
<dbReference type="PANTHER" id="PTHR33221">
    <property type="entry name" value="WINGED HELIX-TURN-HELIX TRANSCRIPTIONAL REGULATOR, RRF2 FAMILY"/>
    <property type="match status" value="1"/>
</dbReference>
<dbReference type="SUPFAM" id="SSF46785">
    <property type="entry name" value="Winged helix' DNA-binding domain"/>
    <property type="match status" value="1"/>
</dbReference>
<dbReference type="GO" id="GO:0003700">
    <property type="term" value="F:DNA-binding transcription factor activity"/>
    <property type="evidence" value="ECO:0007669"/>
    <property type="project" value="TreeGrafter"/>
</dbReference>
<reference evidence="2" key="1">
    <citation type="submission" date="2021-01" db="EMBL/GenBank/DDBJ databases">
        <title>Genomic Encyclopedia of Type Strains, Phase IV (KMG-IV): sequencing the most valuable type-strain genomes for metagenomic binning, comparative biology and taxonomic classification.</title>
        <authorList>
            <person name="Goeker M."/>
        </authorList>
    </citation>
    <scope>NUCLEOTIDE SEQUENCE</scope>
    <source>
        <strain evidence="2">DSM 25523</strain>
    </source>
</reference>
<comment type="caution">
    <text evidence="2">The sequence shown here is derived from an EMBL/GenBank/DDBJ whole genome shotgun (WGS) entry which is preliminary data.</text>
</comment>